<accession>A0A0E9RLM6</accession>
<evidence type="ECO:0000256" key="1">
    <source>
        <dbReference type="SAM" id="MobiDB-lite"/>
    </source>
</evidence>
<proteinExistence type="predicted"/>
<sequence>MVMTNIGRQNKEANSVTNGITEPHFTSTYQNQSTAEGQKDSVVKNYLMPFEM</sequence>
<dbReference type="EMBL" id="GBXM01079227">
    <property type="protein sequence ID" value="JAH29350.1"/>
    <property type="molecule type" value="Transcribed_RNA"/>
</dbReference>
<evidence type="ECO:0000313" key="2">
    <source>
        <dbReference type="EMBL" id="JAH29350.1"/>
    </source>
</evidence>
<reference evidence="2" key="2">
    <citation type="journal article" date="2015" name="Fish Shellfish Immunol.">
        <title>Early steps in the European eel (Anguilla anguilla)-Vibrio vulnificus interaction in the gills: Role of the RtxA13 toxin.</title>
        <authorList>
            <person name="Callol A."/>
            <person name="Pajuelo D."/>
            <person name="Ebbesson L."/>
            <person name="Teles M."/>
            <person name="MacKenzie S."/>
            <person name="Amaro C."/>
        </authorList>
    </citation>
    <scope>NUCLEOTIDE SEQUENCE</scope>
</reference>
<organism evidence="2">
    <name type="scientific">Anguilla anguilla</name>
    <name type="common">European freshwater eel</name>
    <name type="synonym">Muraena anguilla</name>
    <dbReference type="NCBI Taxonomy" id="7936"/>
    <lineage>
        <taxon>Eukaryota</taxon>
        <taxon>Metazoa</taxon>
        <taxon>Chordata</taxon>
        <taxon>Craniata</taxon>
        <taxon>Vertebrata</taxon>
        <taxon>Euteleostomi</taxon>
        <taxon>Actinopterygii</taxon>
        <taxon>Neopterygii</taxon>
        <taxon>Teleostei</taxon>
        <taxon>Anguilliformes</taxon>
        <taxon>Anguillidae</taxon>
        <taxon>Anguilla</taxon>
    </lineage>
</organism>
<name>A0A0E9RLM6_ANGAN</name>
<dbReference type="AlphaFoldDB" id="A0A0E9RLM6"/>
<protein>
    <submittedName>
        <fullName evidence="2">Uncharacterized protein</fullName>
    </submittedName>
</protein>
<reference evidence="2" key="1">
    <citation type="submission" date="2014-11" db="EMBL/GenBank/DDBJ databases">
        <authorList>
            <person name="Amaro Gonzalez C."/>
        </authorList>
    </citation>
    <scope>NUCLEOTIDE SEQUENCE</scope>
</reference>
<feature type="region of interest" description="Disordered" evidence="1">
    <location>
        <begin position="1"/>
        <end position="36"/>
    </location>
</feature>